<keyword evidence="3" id="KW-1185">Reference proteome</keyword>
<evidence type="ECO:0000313" key="2">
    <source>
        <dbReference type="EMBL" id="CAB9503339.1"/>
    </source>
</evidence>
<feature type="region of interest" description="Disordered" evidence="1">
    <location>
        <begin position="330"/>
        <end position="385"/>
    </location>
</feature>
<dbReference type="AlphaFoldDB" id="A0A9N8DMB1"/>
<feature type="region of interest" description="Disordered" evidence="1">
    <location>
        <begin position="402"/>
        <end position="422"/>
    </location>
</feature>
<reference evidence="2" key="1">
    <citation type="submission" date="2020-06" db="EMBL/GenBank/DDBJ databases">
        <authorList>
            <consortium name="Plant Systems Biology data submission"/>
        </authorList>
    </citation>
    <scope>NUCLEOTIDE SEQUENCE</scope>
    <source>
        <strain evidence="2">D6</strain>
    </source>
</reference>
<evidence type="ECO:0000256" key="1">
    <source>
        <dbReference type="SAM" id="MobiDB-lite"/>
    </source>
</evidence>
<name>A0A9N8DMB1_9STRA</name>
<gene>
    <name evidence="2" type="ORF">SEMRO_163_G073030.1</name>
</gene>
<feature type="compositionally biased region" description="Low complexity" evidence="1">
    <location>
        <begin position="372"/>
        <end position="382"/>
    </location>
</feature>
<protein>
    <submittedName>
        <fullName evidence="2">Uncharacterized protein</fullName>
    </submittedName>
</protein>
<comment type="caution">
    <text evidence="2">The sequence shown here is derived from an EMBL/GenBank/DDBJ whole genome shotgun (WGS) entry which is preliminary data.</text>
</comment>
<sequence>MGDCRIRIFVSGLCSSESNDSNNNKPWQLVLNKLFSSDTTIGEVLSADELSLLFADQTDNALWDCTMHPPKDITEWILKDDSNKNKTLYDAGWFPSGTLRVARRIDGVPLASTLQTDDVQYNNTQQATTSAMPVQLAGTLASTTGTTVASSLLPSQVLESVTRRFDDDETMTTSQSTTTALSKQQRALQEKERAKRLDERIQKLNDKNKPVSDQVRKMLIKSRATGSKSLKQQDRIYFDICTISIGQEDQCFRYYSIQDTIGKGIISTFTCSSSNKEDDVQAELLIRRKEEEGAIYRRLPNLMRVYEAIERGFLEKEQVNKVVVRWYDTSSEEPTSSIEDEEQTTATTNPMDATTTSDVEMTEVSDPPPTTTPETISSASSSNNPQMIQDADLAALLTQLDQEEEEKKKSKKKSTSKTSAKVKQMLIKSKAKGDAKRVKMPDRFFFDLVTVSTTTVAKATSQFCFLGQKDPLGRILRDCVKPALGNDANVELLVPTDDMATSSSFVPLSNWSTMTFQEAQNANLLQPFGRIVLRTKQS</sequence>
<evidence type="ECO:0000313" key="3">
    <source>
        <dbReference type="Proteomes" id="UP001153069"/>
    </source>
</evidence>
<proteinExistence type="predicted"/>
<dbReference type="EMBL" id="CAICTM010000162">
    <property type="protein sequence ID" value="CAB9503339.1"/>
    <property type="molecule type" value="Genomic_DNA"/>
</dbReference>
<organism evidence="2 3">
    <name type="scientific">Seminavis robusta</name>
    <dbReference type="NCBI Taxonomy" id="568900"/>
    <lineage>
        <taxon>Eukaryota</taxon>
        <taxon>Sar</taxon>
        <taxon>Stramenopiles</taxon>
        <taxon>Ochrophyta</taxon>
        <taxon>Bacillariophyta</taxon>
        <taxon>Bacillariophyceae</taxon>
        <taxon>Bacillariophycidae</taxon>
        <taxon>Naviculales</taxon>
        <taxon>Naviculaceae</taxon>
        <taxon>Seminavis</taxon>
    </lineage>
</organism>
<feature type="compositionally biased region" description="Low complexity" evidence="1">
    <location>
        <begin position="344"/>
        <end position="356"/>
    </location>
</feature>
<accession>A0A9N8DMB1</accession>
<dbReference type="Proteomes" id="UP001153069">
    <property type="component" value="Unassembled WGS sequence"/>
</dbReference>
<dbReference type="OrthoDB" id="48212at2759"/>